<organism evidence="2 3">
    <name type="scientific">Araneus ventricosus</name>
    <name type="common">Orbweaver spider</name>
    <name type="synonym">Epeira ventricosa</name>
    <dbReference type="NCBI Taxonomy" id="182803"/>
    <lineage>
        <taxon>Eukaryota</taxon>
        <taxon>Metazoa</taxon>
        <taxon>Ecdysozoa</taxon>
        <taxon>Arthropoda</taxon>
        <taxon>Chelicerata</taxon>
        <taxon>Arachnida</taxon>
        <taxon>Araneae</taxon>
        <taxon>Araneomorphae</taxon>
        <taxon>Entelegynae</taxon>
        <taxon>Araneoidea</taxon>
        <taxon>Araneidae</taxon>
        <taxon>Araneus</taxon>
    </lineage>
</organism>
<dbReference type="Pfam" id="PF01498">
    <property type="entry name" value="HTH_Tnp_Tc3_2"/>
    <property type="match status" value="1"/>
</dbReference>
<dbReference type="GO" id="GO:0006313">
    <property type="term" value="P:DNA transposition"/>
    <property type="evidence" value="ECO:0007669"/>
    <property type="project" value="InterPro"/>
</dbReference>
<feature type="domain" description="Transposase Tc1-like" evidence="1">
    <location>
        <begin position="10"/>
        <end position="54"/>
    </location>
</feature>
<protein>
    <recommendedName>
        <fullName evidence="1">Transposase Tc1-like domain-containing protein</fullName>
    </recommendedName>
</protein>
<dbReference type="Proteomes" id="UP000499080">
    <property type="component" value="Unassembled WGS sequence"/>
</dbReference>
<sequence>MTAHYNADPSASVSEYTVQRTLLDMGLCSRRPTRISLLTKSHRQLRLQCAREHREWTMDESKRVSCWDESRFLIHHVDGSVTVRRLLANICSPLVQQVIHRLVVAVLCFGDVLMGSSGPLSCGRTEHGSSELSEHQ</sequence>
<keyword evidence="3" id="KW-1185">Reference proteome</keyword>
<dbReference type="EMBL" id="BGPR01005613">
    <property type="protein sequence ID" value="GBN11823.1"/>
    <property type="molecule type" value="Genomic_DNA"/>
</dbReference>
<evidence type="ECO:0000313" key="3">
    <source>
        <dbReference type="Proteomes" id="UP000499080"/>
    </source>
</evidence>
<dbReference type="GO" id="GO:0003677">
    <property type="term" value="F:DNA binding"/>
    <property type="evidence" value="ECO:0007669"/>
    <property type="project" value="InterPro"/>
</dbReference>
<proteinExistence type="predicted"/>
<comment type="caution">
    <text evidence="2">The sequence shown here is derived from an EMBL/GenBank/DDBJ whole genome shotgun (WGS) entry which is preliminary data.</text>
</comment>
<dbReference type="GO" id="GO:0015074">
    <property type="term" value="P:DNA integration"/>
    <property type="evidence" value="ECO:0007669"/>
    <property type="project" value="InterPro"/>
</dbReference>
<dbReference type="AlphaFoldDB" id="A0A4Y2LD10"/>
<dbReference type="InterPro" id="IPR002492">
    <property type="entry name" value="Transposase_Tc1-like"/>
</dbReference>
<dbReference type="InterPro" id="IPR036397">
    <property type="entry name" value="RNaseH_sf"/>
</dbReference>
<reference evidence="2 3" key="1">
    <citation type="journal article" date="2019" name="Sci. Rep.">
        <title>Orb-weaving spider Araneus ventricosus genome elucidates the spidroin gene catalogue.</title>
        <authorList>
            <person name="Kono N."/>
            <person name="Nakamura H."/>
            <person name="Ohtoshi R."/>
            <person name="Moran D.A.P."/>
            <person name="Shinohara A."/>
            <person name="Yoshida Y."/>
            <person name="Fujiwara M."/>
            <person name="Mori M."/>
            <person name="Tomita M."/>
            <person name="Arakawa K."/>
        </authorList>
    </citation>
    <scope>NUCLEOTIDE SEQUENCE [LARGE SCALE GENOMIC DNA]</scope>
</reference>
<dbReference type="Gene3D" id="3.30.420.10">
    <property type="entry name" value="Ribonuclease H-like superfamily/Ribonuclease H"/>
    <property type="match status" value="1"/>
</dbReference>
<evidence type="ECO:0000313" key="2">
    <source>
        <dbReference type="EMBL" id="GBN11823.1"/>
    </source>
</evidence>
<name>A0A4Y2LD10_ARAVE</name>
<evidence type="ECO:0000259" key="1">
    <source>
        <dbReference type="Pfam" id="PF01498"/>
    </source>
</evidence>
<gene>
    <name evidence="2" type="ORF">AVEN_147002_1</name>
</gene>
<accession>A0A4Y2LD10</accession>
<dbReference type="OrthoDB" id="9996331at2759"/>